<dbReference type="OrthoDB" id="9795498at2"/>
<proteinExistence type="predicted"/>
<dbReference type="Pfam" id="PF13578">
    <property type="entry name" value="Methyltransf_24"/>
    <property type="match status" value="1"/>
</dbReference>
<evidence type="ECO:0000313" key="2">
    <source>
        <dbReference type="Proteomes" id="UP000248790"/>
    </source>
</evidence>
<name>A0A327X7I3_LARAB</name>
<dbReference type="Proteomes" id="UP000248790">
    <property type="component" value="Unassembled WGS sequence"/>
</dbReference>
<reference evidence="1 2" key="1">
    <citation type="submission" date="2018-06" db="EMBL/GenBank/DDBJ databases">
        <title>Genomic Encyclopedia of Archaeal and Bacterial Type Strains, Phase II (KMG-II): from individual species to whole genera.</title>
        <authorList>
            <person name="Goeker M."/>
        </authorList>
    </citation>
    <scope>NUCLEOTIDE SEQUENCE [LARGE SCALE GENOMIC DNA]</scope>
    <source>
        <strain evidence="1 2">DSM 21851</strain>
    </source>
</reference>
<keyword evidence="1" id="KW-0808">Transferase</keyword>
<comment type="caution">
    <text evidence="1">The sequence shown here is derived from an EMBL/GenBank/DDBJ whole genome shotgun (WGS) entry which is preliminary data.</text>
</comment>
<evidence type="ECO:0000313" key="1">
    <source>
        <dbReference type="EMBL" id="RAK02034.1"/>
    </source>
</evidence>
<gene>
    <name evidence="1" type="ORF">LX87_00148</name>
</gene>
<dbReference type="RefSeq" id="WP_111626262.1">
    <property type="nucleotide sequence ID" value="NZ_QLMC01000001.1"/>
</dbReference>
<dbReference type="AlphaFoldDB" id="A0A327X7I3"/>
<sequence length="303" mass="35660">MKSLIKALLHSIPYIRNMRIQLEQYQTMYPPGHYYSPIVDAKELAALRTTVFSRKPRPIKAIRLCRHTQFQLLQAFALGYYDTVPFPTTKQPDFRYYFENDLFSYGDAIILHSMLRHFRPRRIVEAGSGFSSAVMLDTSELFLDNSLALTCIDPNPERLHSLLHPQDRGNPTVLVTKLQSVPLETFDTLAANDIFFVDSTHVAKTGSDVNYIFFEILPRLKSGVLIHFHDIFYPFEYPEEWVLGWKGFGWNESYMLRNFMMYNECFEIVFFNSFMHQHYTSWISKNMPRYNYNPGGSIWLRRK</sequence>
<dbReference type="InterPro" id="IPR029063">
    <property type="entry name" value="SAM-dependent_MTases_sf"/>
</dbReference>
<accession>A0A327X7I3</accession>
<dbReference type="EMBL" id="QLMC01000001">
    <property type="protein sequence ID" value="RAK02034.1"/>
    <property type="molecule type" value="Genomic_DNA"/>
</dbReference>
<protein>
    <submittedName>
        <fullName evidence="1">Putative O-methyltransferase YrrM</fullName>
    </submittedName>
</protein>
<dbReference type="SUPFAM" id="SSF53335">
    <property type="entry name" value="S-adenosyl-L-methionine-dependent methyltransferases"/>
    <property type="match status" value="1"/>
</dbReference>
<keyword evidence="1" id="KW-0489">Methyltransferase</keyword>
<keyword evidence="2" id="KW-1185">Reference proteome</keyword>
<dbReference type="GO" id="GO:0008168">
    <property type="term" value="F:methyltransferase activity"/>
    <property type="evidence" value="ECO:0007669"/>
    <property type="project" value="UniProtKB-KW"/>
</dbReference>
<organism evidence="1 2">
    <name type="scientific">Larkinella arboricola</name>
    <dbReference type="NCBI Taxonomy" id="643671"/>
    <lineage>
        <taxon>Bacteria</taxon>
        <taxon>Pseudomonadati</taxon>
        <taxon>Bacteroidota</taxon>
        <taxon>Cytophagia</taxon>
        <taxon>Cytophagales</taxon>
        <taxon>Spirosomataceae</taxon>
        <taxon>Larkinella</taxon>
    </lineage>
</organism>
<dbReference type="GO" id="GO:0032259">
    <property type="term" value="P:methylation"/>
    <property type="evidence" value="ECO:0007669"/>
    <property type="project" value="UniProtKB-KW"/>
</dbReference>
<dbReference type="Gene3D" id="3.40.50.150">
    <property type="entry name" value="Vaccinia Virus protein VP39"/>
    <property type="match status" value="1"/>
</dbReference>